<dbReference type="EMBL" id="BGPR01000046">
    <property type="protein sequence ID" value="GBL86075.1"/>
    <property type="molecule type" value="Genomic_DNA"/>
</dbReference>
<gene>
    <name evidence="1" type="ORF">AVEN_89120_1</name>
</gene>
<name>A0A4Y2B438_ARAVE</name>
<organism evidence="1 2">
    <name type="scientific">Araneus ventricosus</name>
    <name type="common">Orbweaver spider</name>
    <name type="synonym">Epeira ventricosa</name>
    <dbReference type="NCBI Taxonomy" id="182803"/>
    <lineage>
        <taxon>Eukaryota</taxon>
        <taxon>Metazoa</taxon>
        <taxon>Ecdysozoa</taxon>
        <taxon>Arthropoda</taxon>
        <taxon>Chelicerata</taxon>
        <taxon>Arachnida</taxon>
        <taxon>Araneae</taxon>
        <taxon>Araneomorphae</taxon>
        <taxon>Entelegynae</taxon>
        <taxon>Araneoidea</taxon>
        <taxon>Araneidae</taxon>
        <taxon>Araneus</taxon>
    </lineage>
</organism>
<reference evidence="1 2" key="1">
    <citation type="journal article" date="2019" name="Sci. Rep.">
        <title>Orb-weaving spider Araneus ventricosus genome elucidates the spidroin gene catalogue.</title>
        <authorList>
            <person name="Kono N."/>
            <person name="Nakamura H."/>
            <person name="Ohtoshi R."/>
            <person name="Moran D.A.P."/>
            <person name="Shinohara A."/>
            <person name="Yoshida Y."/>
            <person name="Fujiwara M."/>
            <person name="Mori M."/>
            <person name="Tomita M."/>
            <person name="Arakawa K."/>
        </authorList>
    </citation>
    <scope>NUCLEOTIDE SEQUENCE [LARGE SCALE GENOMIC DNA]</scope>
</reference>
<proteinExistence type="predicted"/>
<accession>A0A4Y2B438</accession>
<dbReference type="Proteomes" id="UP000499080">
    <property type="component" value="Unassembled WGS sequence"/>
</dbReference>
<comment type="caution">
    <text evidence="1">The sequence shown here is derived from an EMBL/GenBank/DDBJ whole genome shotgun (WGS) entry which is preliminary data.</text>
</comment>
<protein>
    <submittedName>
        <fullName evidence="1">Uncharacterized protein</fullName>
    </submittedName>
</protein>
<keyword evidence="2" id="KW-1185">Reference proteome</keyword>
<dbReference type="AlphaFoldDB" id="A0A4Y2B438"/>
<evidence type="ECO:0000313" key="1">
    <source>
        <dbReference type="EMBL" id="GBL86075.1"/>
    </source>
</evidence>
<evidence type="ECO:0000313" key="2">
    <source>
        <dbReference type="Proteomes" id="UP000499080"/>
    </source>
</evidence>
<sequence>MRVQVRKRPYWRLDTTSRATCWPLGEARKFVTDGFLETNLAVTMLINTFNSLLADIKSSSENVRVRCVLMVWCRPRNLRVTGSKPDFTEIRSVPGLLHVTSCMGSKLPPAGVEDLVSAQVSHSSSDRSSKLQGPS</sequence>